<keyword evidence="1" id="KW-0862">Zinc</keyword>
<reference evidence="4" key="1">
    <citation type="journal article" date="2021" name="Proc. Natl. Acad. Sci. U.S.A.">
        <title>Three genomes in the algal genus Volvox reveal the fate of a haploid sex-determining region after a transition to homothallism.</title>
        <authorList>
            <person name="Yamamoto K."/>
            <person name="Hamaji T."/>
            <person name="Kawai-Toyooka H."/>
            <person name="Matsuzaki R."/>
            <person name="Takahashi F."/>
            <person name="Nishimura Y."/>
            <person name="Kawachi M."/>
            <person name="Noguchi H."/>
            <person name="Minakuchi Y."/>
            <person name="Umen J.G."/>
            <person name="Toyoda A."/>
            <person name="Nozaki H."/>
        </authorList>
    </citation>
    <scope>NUCLEOTIDE SEQUENCE</scope>
    <source>
        <strain evidence="4">NIES-3780</strain>
    </source>
</reference>
<feature type="region of interest" description="Disordered" evidence="2">
    <location>
        <begin position="81"/>
        <end position="124"/>
    </location>
</feature>
<evidence type="ECO:0000256" key="2">
    <source>
        <dbReference type="SAM" id="MobiDB-lite"/>
    </source>
</evidence>
<dbReference type="Gene3D" id="4.10.60.10">
    <property type="entry name" value="Zinc finger, CCHC-type"/>
    <property type="match status" value="1"/>
</dbReference>
<evidence type="ECO:0000259" key="3">
    <source>
        <dbReference type="PROSITE" id="PS50158"/>
    </source>
</evidence>
<dbReference type="SMART" id="SM00343">
    <property type="entry name" value="ZnF_C2HC"/>
    <property type="match status" value="1"/>
</dbReference>
<keyword evidence="5" id="KW-1185">Reference proteome</keyword>
<sequence length="152" mass="15863">MQDIKEAVGDLKEAPAGERPTKFKKVEAAIDEGEKAFAGAAKNLVVAHNHGWEVVLQGAAYAKSEEEQKKLKPAIKTAELVAKSGKGGRPKHKGKAGGLSGAPLGNLHNTYAPQGQGAGQAVRRGHMGPAAPAVRYCYSCGNPGHFAKECPI</sequence>
<dbReference type="AlphaFoldDB" id="A0A8J4EX77"/>
<proteinExistence type="predicted"/>
<dbReference type="SUPFAM" id="SSF57756">
    <property type="entry name" value="Retrovirus zinc finger-like domains"/>
    <property type="match status" value="1"/>
</dbReference>
<evidence type="ECO:0000313" key="4">
    <source>
        <dbReference type="EMBL" id="GIL51743.1"/>
    </source>
</evidence>
<dbReference type="GO" id="GO:0008270">
    <property type="term" value="F:zinc ion binding"/>
    <property type="evidence" value="ECO:0007669"/>
    <property type="project" value="UniProtKB-KW"/>
</dbReference>
<comment type="caution">
    <text evidence="4">The sequence shown here is derived from an EMBL/GenBank/DDBJ whole genome shotgun (WGS) entry which is preliminary data.</text>
</comment>
<feature type="compositionally biased region" description="Basic residues" evidence="2">
    <location>
        <begin position="86"/>
        <end position="95"/>
    </location>
</feature>
<feature type="region of interest" description="Disordered" evidence="2">
    <location>
        <begin position="1"/>
        <end position="20"/>
    </location>
</feature>
<dbReference type="EMBL" id="BNCO01000011">
    <property type="protein sequence ID" value="GIL51743.1"/>
    <property type="molecule type" value="Genomic_DNA"/>
</dbReference>
<name>A0A8J4EX77_9CHLO</name>
<feature type="compositionally biased region" description="Low complexity" evidence="2">
    <location>
        <begin position="112"/>
        <end position="121"/>
    </location>
</feature>
<dbReference type="Proteomes" id="UP000747399">
    <property type="component" value="Unassembled WGS sequence"/>
</dbReference>
<organism evidence="4 5">
    <name type="scientific">Volvox africanus</name>
    <dbReference type="NCBI Taxonomy" id="51714"/>
    <lineage>
        <taxon>Eukaryota</taxon>
        <taxon>Viridiplantae</taxon>
        <taxon>Chlorophyta</taxon>
        <taxon>core chlorophytes</taxon>
        <taxon>Chlorophyceae</taxon>
        <taxon>CS clade</taxon>
        <taxon>Chlamydomonadales</taxon>
        <taxon>Volvocaceae</taxon>
        <taxon>Volvox</taxon>
    </lineage>
</organism>
<dbReference type="InterPro" id="IPR001878">
    <property type="entry name" value="Znf_CCHC"/>
</dbReference>
<accession>A0A8J4EX77</accession>
<dbReference type="Pfam" id="PF00098">
    <property type="entry name" value="zf-CCHC"/>
    <property type="match status" value="1"/>
</dbReference>
<dbReference type="GO" id="GO:0003676">
    <property type="term" value="F:nucleic acid binding"/>
    <property type="evidence" value="ECO:0007669"/>
    <property type="project" value="InterPro"/>
</dbReference>
<dbReference type="PROSITE" id="PS50158">
    <property type="entry name" value="ZF_CCHC"/>
    <property type="match status" value="1"/>
</dbReference>
<gene>
    <name evidence="4" type="ORF">Vafri_7619</name>
</gene>
<keyword evidence="1" id="KW-0863">Zinc-finger</keyword>
<protein>
    <recommendedName>
        <fullName evidence="3">CCHC-type domain-containing protein</fullName>
    </recommendedName>
</protein>
<evidence type="ECO:0000256" key="1">
    <source>
        <dbReference type="PROSITE-ProRule" id="PRU00047"/>
    </source>
</evidence>
<dbReference type="InterPro" id="IPR036875">
    <property type="entry name" value="Znf_CCHC_sf"/>
</dbReference>
<feature type="domain" description="CCHC-type" evidence="3">
    <location>
        <begin position="137"/>
        <end position="151"/>
    </location>
</feature>
<evidence type="ECO:0000313" key="5">
    <source>
        <dbReference type="Proteomes" id="UP000747399"/>
    </source>
</evidence>
<keyword evidence="1" id="KW-0479">Metal-binding</keyword>